<dbReference type="SUPFAM" id="SSF52317">
    <property type="entry name" value="Class I glutamine amidotransferase-like"/>
    <property type="match status" value="1"/>
</dbReference>
<dbReference type="GO" id="GO:0005829">
    <property type="term" value="C:cytosol"/>
    <property type="evidence" value="ECO:0007669"/>
    <property type="project" value="TreeGrafter"/>
</dbReference>
<dbReference type="InterPro" id="IPR044992">
    <property type="entry name" value="ChyE-like"/>
</dbReference>
<sequence length="410" mass="44730">MKALHIHHDANSSPGLIGELVSDRGIDSVQHQVCLQPGSPAGNPEFPNPAEFDLIFLYGSRWSVYEEAVAHWVTPELEFLRQADAAGVAVLGMCFGGQLLSAAHGGGVAPGHTPEIGWLSIESIAESGHTVDIDPGPWMQWHFDCFQIPDGAQALAYSDAGPQAFILRKNLAVQFHPEVNRLVLEEWLEDDLDQLADLGVDPEPLLTEADRQRDASRERAARLLDDFLPSRSAKNENVFYSHVSHPGWSGGTRTGGQMPEEATTSGEEDVLRAPLVLEYPFKRTTGPVIGAFLTALREGRFIGIEDDQGKVLCPPVEYDPASGASLTKLVPVGSEGEVLFWSWNQSVRDGQPLDHPFAWAMVKLDGADTPMMHAVDAPHDAMVTGLRVRAKFAEERIGSMDDLLCFEPVS</sequence>
<proteinExistence type="predicted"/>
<dbReference type="Pfam" id="PF01796">
    <property type="entry name" value="OB_ChsH2_C"/>
    <property type="match status" value="1"/>
</dbReference>
<organism evidence="3">
    <name type="scientific">freshwater metagenome</name>
    <dbReference type="NCBI Taxonomy" id="449393"/>
    <lineage>
        <taxon>unclassified sequences</taxon>
        <taxon>metagenomes</taxon>
        <taxon>ecological metagenomes</taxon>
    </lineage>
</organism>
<accession>A0A6J6Y4Y5</accession>
<dbReference type="InterPro" id="IPR012340">
    <property type="entry name" value="NA-bd_OB-fold"/>
</dbReference>
<reference evidence="3" key="1">
    <citation type="submission" date="2020-05" db="EMBL/GenBank/DDBJ databases">
        <authorList>
            <person name="Chiriac C."/>
            <person name="Salcher M."/>
            <person name="Ghai R."/>
            <person name="Kavagutti S V."/>
        </authorList>
    </citation>
    <scope>NUCLEOTIDE SEQUENCE</scope>
</reference>
<feature type="domain" description="ChsH2 C-terminal OB-fold" evidence="2">
    <location>
        <begin position="330"/>
        <end position="392"/>
    </location>
</feature>
<evidence type="ECO:0000313" key="4">
    <source>
        <dbReference type="EMBL" id="CAB5039773.1"/>
    </source>
</evidence>
<dbReference type="Gene3D" id="3.40.50.880">
    <property type="match status" value="1"/>
</dbReference>
<name>A0A6J6Y4Y5_9ZZZZ</name>
<dbReference type="InterPro" id="IPR029062">
    <property type="entry name" value="Class_I_gatase-like"/>
</dbReference>
<dbReference type="EMBL" id="CAFAAQ010000045">
    <property type="protein sequence ID" value="CAB4803143.1"/>
    <property type="molecule type" value="Genomic_DNA"/>
</dbReference>
<evidence type="ECO:0000259" key="2">
    <source>
        <dbReference type="Pfam" id="PF01796"/>
    </source>
</evidence>
<protein>
    <submittedName>
        <fullName evidence="3">Unannotated protein</fullName>
    </submittedName>
</protein>
<gene>
    <name evidence="3" type="ORF">UFOPK3046_00684</name>
    <name evidence="4" type="ORF">UFOPK4173_01725</name>
</gene>
<feature type="domain" description="Glutamine amidotransferase" evidence="1">
    <location>
        <begin position="51"/>
        <end position="180"/>
    </location>
</feature>
<dbReference type="InterPro" id="IPR002878">
    <property type="entry name" value="ChsH2_C"/>
</dbReference>
<dbReference type="PANTHER" id="PTHR42695:SF5">
    <property type="entry name" value="GLUTAMINE AMIDOTRANSFERASE YLR126C-RELATED"/>
    <property type="match status" value="1"/>
</dbReference>
<dbReference type="InterPro" id="IPR017926">
    <property type="entry name" value="GATASE"/>
</dbReference>
<dbReference type="PROSITE" id="PS51273">
    <property type="entry name" value="GATASE_TYPE_1"/>
    <property type="match status" value="1"/>
</dbReference>
<evidence type="ECO:0000259" key="1">
    <source>
        <dbReference type="Pfam" id="PF00117"/>
    </source>
</evidence>
<dbReference type="SUPFAM" id="SSF50249">
    <property type="entry name" value="Nucleic acid-binding proteins"/>
    <property type="match status" value="1"/>
</dbReference>
<dbReference type="PANTHER" id="PTHR42695">
    <property type="entry name" value="GLUTAMINE AMIDOTRANSFERASE YLR126C-RELATED"/>
    <property type="match status" value="1"/>
</dbReference>
<dbReference type="AlphaFoldDB" id="A0A6J6Y4Y5"/>
<dbReference type="EMBL" id="CAFBPW010000259">
    <property type="protein sequence ID" value="CAB5039773.1"/>
    <property type="molecule type" value="Genomic_DNA"/>
</dbReference>
<dbReference type="CDD" id="cd01741">
    <property type="entry name" value="GATase1_1"/>
    <property type="match status" value="1"/>
</dbReference>
<evidence type="ECO:0000313" key="3">
    <source>
        <dbReference type="EMBL" id="CAB4803143.1"/>
    </source>
</evidence>
<dbReference type="Pfam" id="PF00117">
    <property type="entry name" value="GATase"/>
    <property type="match status" value="1"/>
</dbReference>
<dbReference type="Gene3D" id="6.10.30.10">
    <property type="match status" value="1"/>
</dbReference>